<evidence type="ECO:0000313" key="3">
    <source>
        <dbReference type="Proteomes" id="UP001527882"/>
    </source>
</evidence>
<organism evidence="2 3">
    <name type="scientific">Paenibacillus gyeongsangnamensis</name>
    <dbReference type="NCBI Taxonomy" id="3388067"/>
    <lineage>
        <taxon>Bacteria</taxon>
        <taxon>Bacillati</taxon>
        <taxon>Bacillota</taxon>
        <taxon>Bacilli</taxon>
        <taxon>Bacillales</taxon>
        <taxon>Paenibacillaceae</taxon>
        <taxon>Paenibacillus</taxon>
    </lineage>
</organism>
<gene>
    <name evidence="2" type="ORF">O9H85_35215</name>
</gene>
<evidence type="ECO:0000256" key="1">
    <source>
        <dbReference type="SAM" id="Phobius"/>
    </source>
</evidence>
<dbReference type="EMBL" id="JAQAGZ010000040">
    <property type="protein sequence ID" value="MCZ8517500.1"/>
    <property type="molecule type" value="Genomic_DNA"/>
</dbReference>
<keyword evidence="1" id="KW-1133">Transmembrane helix</keyword>
<feature type="transmembrane region" description="Helical" evidence="1">
    <location>
        <begin position="34"/>
        <end position="52"/>
    </location>
</feature>
<comment type="caution">
    <text evidence="2">The sequence shown here is derived from an EMBL/GenBank/DDBJ whole genome shotgun (WGS) entry which is preliminary data.</text>
</comment>
<evidence type="ECO:0000313" key="2">
    <source>
        <dbReference type="EMBL" id="MCZ8517500.1"/>
    </source>
</evidence>
<sequence>MVLEFISAFLADRWYILLIAFVVLFLVIRIVKTVIKWVIVLAVLAGVIFYGASYKDQLLQIGTTVGGKVAEDAKAQALKLISNEAKDAQYKQNADGSFTVSTKSVKLTGKPGAGDVQLTFMNQTFTVKAEEMLNALIEQAKNNAKM</sequence>
<dbReference type="Proteomes" id="UP001527882">
    <property type="component" value="Unassembled WGS sequence"/>
</dbReference>
<reference evidence="2 3" key="1">
    <citation type="submission" date="2022-12" db="EMBL/GenBank/DDBJ databases">
        <title>Draft genome sequence of Paenibacillus sp. dW9.</title>
        <authorList>
            <person name="Choi E.-W."/>
            <person name="Kim D.-U."/>
        </authorList>
    </citation>
    <scope>NUCLEOTIDE SEQUENCE [LARGE SCALE GENOMIC DNA]</scope>
    <source>
        <strain evidence="3">dW9</strain>
    </source>
</reference>
<keyword evidence="1" id="KW-0812">Transmembrane</keyword>
<keyword evidence="3" id="KW-1185">Reference proteome</keyword>
<accession>A0ABT4QKW1</accession>
<keyword evidence="1" id="KW-0472">Membrane</keyword>
<protein>
    <submittedName>
        <fullName evidence="2">Uncharacterized protein</fullName>
    </submittedName>
</protein>
<feature type="transmembrane region" description="Helical" evidence="1">
    <location>
        <begin position="6"/>
        <end position="27"/>
    </location>
</feature>
<proteinExistence type="predicted"/>
<name>A0ABT4QKW1_9BACL</name>